<evidence type="ECO:0000259" key="1">
    <source>
        <dbReference type="Pfam" id="PF03724"/>
    </source>
</evidence>
<dbReference type="InterPro" id="IPR038670">
    <property type="entry name" value="HslJ-like_sf"/>
</dbReference>
<reference evidence="2 3" key="1">
    <citation type="submission" date="2021-11" db="EMBL/GenBank/DDBJ databases">
        <title>Aliifidinibius sp. nov., a new bacterium isolated from saline soil.</title>
        <authorList>
            <person name="Galisteo C."/>
            <person name="De La Haba R."/>
            <person name="Sanchez-Porro C."/>
            <person name="Ventosa A."/>
        </authorList>
    </citation>
    <scope>NUCLEOTIDE SEQUENCE [LARGE SCALE GENOMIC DNA]</scope>
    <source>
        <strain evidence="2 3">KACC 190600</strain>
    </source>
</reference>
<evidence type="ECO:0000313" key="2">
    <source>
        <dbReference type="EMBL" id="MCW9713225.1"/>
    </source>
</evidence>
<accession>A0ABT3PZI1</accession>
<organism evidence="2 3">
    <name type="scientific">Fodinibius salicampi</name>
    <dbReference type="NCBI Taxonomy" id="1920655"/>
    <lineage>
        <taxon>Bacteria</taxon>
        <taxon>Pseudomonadati</taxon>
        <taxon>Balneolota</taxon>
        <taxon>Balneolia</taxon>
        <taxon>Balneolales</taxon>
        <taxon>Balneolaceae</taxon>
        <taxon>Fodinibius</taxon>
    </lineage>
</organism>
<evidence type="ECO:0000313" key="3">
    <source>
        <dbReference type="Proteomes" id="UP001207337"/>
    </source>
</evidence>
<dbReference type="Gene3D" id="2.40.128.640">
    <property type="match status" value="1"/>
</dbReference>
<dbReference type="PANTHER" id="PTHR35535:SF2">
    <property type="entry name" value="DUF306 DOMAIN-CONTAINING PROTEIN"/>
    <property type="match status" value="1"/>
</dbReference>
<dbReference type="InterPro" id="IPR053147">
    <property type="entry name" value="Hsp_HslJ-like"/>
</dbReference>
<dbReference type="Pfam" id="PF03724">
    <property type="entry name" value="META"/>
    <property type="match status" value="1"/>
</dbReference>
<dbReference type="InterPro" id="IPR005184">
    <property type="entry name" value="DUF306_Meta_HslJ"/>
</dbReference>
<protein>
    <submittedName>
        <fullName evidence="2">Copper resistance protein NlpE N-terminal domain-containing protein</fullName>
    </submittedName>
</protein>
<dbReference type="PROSITE" id="PS51257">
    <property type="entry name" value="PROKAR_LIPOPROTEIN"/>
    <property type="match status" value="1"/>
</dbReference>
<sequence>MKNRIVLFIAIIALFTACDNSNNNFSSTVESLEGSTYSSIIPCADCEGIAFELTLKENQKYESSSVYIGESSRPFIEKGTWSVKEDTLLALEEKSGTSKEFTIDDSLLVMLDQQGKEITGSLTDRYILDKQPLKTAERHSQWTELQKEGVDFRGAGNEPFWRLKIDFDNNTRFEVLDGDTVVISTPEIEKDSTSKARLIKAETESGSFTALFSPIGCTDSMSGILFTHRVIVEIGEETYRGCGSMITDRYKLHDFWTLHSLNNAEISEEAFLRQLPALQINLNKQQVHGHTGCNQLNGKLTIGQDSLSFGELITTKVACQDQDARELESQFKEALSETNKYDISNERLLLLHDEDTVMTFHRSE</sequence>
<dbReference type="PANTHER" id="PTHR35535">
    <property type="entry name" value="HEAT SHOCK PROTEIN HSLJ"/>
    <property type="match status" value="1"/>
</dbReference>
<comment type="caution">
    <text evidence="2">The sequence shown here is derived from an EMBL/GenBank/DDBJ whole genome shotgun (WGS) entry which is preliminary data.</text>
</comment>
<proteinExistence type="predicted"/>
<gene>
    <name evidence="2" type="ORF">LQ318_09940</name>
</gene>
<feature type="domain" description="DUF306" evidence="1">
    <location>
        <begin position="255"/>
        <end position="360"/>
    </location>
</feature>
<keyword evidence="3" id="KW-1185">Reference proteome</keyword>
<dbReference type="InterPro" id="IPR007298">
    <property type="entry name" value="Cu-R_lipoprotein_NlpE"/>
</dbReference>
<dbReference type="RefSeq" id="WP_265789755.1">
    <property type="nucleotide sequence ID" value="NZ_BAABRS010000002.1"/>
</dbReference>
<dbReference type="EMBL" id="JAJNDC010000002">
    <property type="protein sequence ID" value="MCW9713225.1"/>
    <property type="molecule type" value="Genomic_DNA"/>
</dbReference>
<dbReference type="Gene3D" id="2.40.128.270">
    <property type="match status" value="1"/>
</dbReference>
<name>A0ABT3PZI1_9BACT</name>
<dbReference type="Proteomes" id="UP001207337">
    <property type="component" value="Unassembled WGS sequence"/>
</dbReference>
<dbReference type="Pfam" id="PF04170">
    <property type="entry name" value="NlpE"/>
    <property type="match status" value="1"/>
</dbReference>